<protein>
    <recommendedName>
        <fullName evidence="8">7,8-dihydroneopterin aldolase</fullName>
        <ecNumber evidence="8">4.1.2.25</ecNumber>
    </recommendedName>
</protein>
<dbReference type="PANTHER" id="PTHR42844">
    <property type="entry name" value="DIHYDRONEOPTERIN ALDOLASE 1-RELATED"/>
    <property type="match status" value="1"/>
</dbReference>
<dbReference type="EC" id="4.1.2.25" evidence="8"/>
<dbReference type="GO" id="GO:0016853">
    <property type="term" value="F:isomerase activity"/>
    <property type="evidence" value="ECO:0007669"/>
    <property type="project" value="UniProtKB-KW"/>
</dbReference>
<comment type="pathway">
    <text evidence="3 8">Cofactor biosynthesis; tetrahydrofolate biosynthesis; 2-amino-4-hydroxy-6-hydroxymethyl-7,8-dihydropteridine diphosphate from 7,8-dihydroneopterin triphosphate: step 3/4.</text>
</comment>
<dbReference type="GO" id="GO:0046654">
    <property type="term" value="P:tetrahydrofolate biosynthetic process"/>
    <property type="evidence" value="ECO:0007669"/>
    <property type="project" value="UniProtKB-UniRule"/>
</dbReference>
<keyword evidence="7 8" id="KW-0456">Lyase</keyword>
<evidence type="ECO:0000256" key="8">
    <source>
        <dbReference type="RuleBase" id="RU362079"/>
    </source>
</evidence>
<dbReference type="PANTHER" id="PTHR42844:SF1">
    <property type="entry name" value="DIHYDRONEOPTERIN ALDOLASE 1-RELATED"/>
    <property type="match status" value="1"/>
</dbReference>
<evidence type="ECO:0000313" key="10">
    <source>
        <dbReference type="EMBL" id="TCJ85076.1"/>
    </source>
</evidence>
<dbReference type="Proteomes" id="UP000294887">
    <property type="component" value="Unassembled WGS sequence"/>
</dbReference>
<dbReference type="OrthoDB" id="9810587at2"/>
<dbReference type="InterPro" id="IPR006156">
    <property type="entry name" value="Dihydroneopterin_aldolase"/>
</dbReference>
<evidence type="ECO:0000256" key="4">
    <source>
        <dbReference type="ARBA" id="ARBA00005708"/>
    </source>
</evidence>
<keyword evidence="6" id="KW-0413">Isomerase</keyword>
<dbReference type="InterPro" id="IPR006157">
    <property type="entry name" value="FolB_dom"/>
</dbReference>
<dbReference type="SMART" id="SM00905">
    <property type="entry name" value="FolB"/>
    <property type="match status" value="1"/>
</dbReference>
<dbReference type="SUPFAM" id="SSF55620">
    <property type="entry name" value="Tetrahydrobiopterin biosynthesis enzymes-like"/>
    <property type="match status" value="1"/>
</dbReference>
<keyword evidence="5 8" id="KW-0289">Folate biosynthesis</keyword>
<sequence>MDIVYIRDLRLDAVIGIYDWERRIQQQINVNIEMGWDNRNAAQSDDIKDTLNYKEAAKLVKDLVDKSEFQLVEALAEHIAELLLDKMNIPWIKVSLGKPMAVTDSAEVGVIIERTRTTG</sequence>
<comment type="similarity">
    <text evidence="4 8">Belongs to the DHNA family.</text>
</comment>
<dbReference type="UniPathway" id="UPA00077">
    <property type="reaction ID" value="UER00154"/>
</dbReference>
<evidence type="ECO:0000256" key="7">
    <source>
        <dbReference type="ARBA" id="ARBA00023239"/>
    </source>
</evidence>
<proteinExistence type="inferred from homology"/>
<comment type="catalytic activity">
    <reaction evidence="2 8">
        <text>7,8-dihydroneopterin = 6-hydroxymethyl-7,8-dihydropterin + glycolaldehyde</text>
        <dbReference type="Rhea" id="RHEA:10540"/>
        <dbReference type="ChEBI" id="CHEBI:17001"/>
        <dbReference type="ChEBI" id="CHEBI:17071"/>
        <dbReference type="ChEBI" id="CHEBI:44841"/>
        <dbReference type="EC" id="4.1.2.25"/>
    </reaction>
</comment>
<dbReference type="RefSeq" id="WP_131906787.1">
    <property type="nucleotide sequence ID" value="NZ_BAAAFU010000001.1"/>
</dbReference>
<evidence type="ECO:0000256" key="3">
    <source>
        <dbReference type="ARBA" id="ARBA00005013"/>
    </source>
</evidence>
<feature type="domain" description="Dihydroneopterin aldolase/epimerase" evidence="9">
    <location>
        <begin position="4"/>
        <end position="114"/>
    </location>
</feature>
<dbReference type="GO" id="GO:0046656">
    <property type="term" value="P:folic acid biosynthetic process"/>
    <property type="evidence" value="ECO:0007669"/>
    <property type="project" value="UniProtKB-UniRule"/>
</dbReference>
<evidence type="ECO:0000256" key="5">
    <source>
        <dbReference type="ARBA" id="ARBA00022909"/>
    </source>
</evidence>
<evidence type="ECO:0000313" key="11">
    <source>
        <dbReference type="Proteomes" id="UP000294887"/>
    </source>
</evidence>
<evidence type="ECO:0000256" key="2">
    <source>
        <dbReference type="ARBA" id="ARBA00001353"/>
    </source>
</evidence>
<dbReference type="GO" id="GO:0004150">
    <property type="term" value="F:dihydroneopterin aldolase activity"/>
    <property type="evidence" value="ECO:0007669"/>
    <property type="project" value="UniProtKB-UniRule"/>
</dbReference>
<evidence type="ECO:0000256" key="6">
    <source>
        <dbReference type="ARBA" id="ARBA00023235"/>
    </source>
</evidence>
<evidence type="ECO:0000259" key="9">
    <source>
        <dbReference type="SMART" id="SM00905"/>
    </source>
</evidence>
<dbReference type="NCBIfam" id="TIGR00526">
    <property type="entry name" value="folB_dom"/>
    <property type="match status" value="1"/>
</dbReference>
<dbReference type="Gene3D" id="3.30.1130.10">
    <property type="match status" value="1"/>
</dbReference>
<dbReference type="CDD" id="cd00534">
    <property type="entry name" value="DHNA_DHNTPE"/>
    <property type="match status" value="1"/>
</dbReference>
<accession>A0A4R1ETU7</accession>
<dbReference type="EMBL" id="SMFQ01000004">
    <property type="protein sequence ID" value="TCJ85076.1"/>
    <property type="molecule type" value="Genomic_DNA"/>
</dbReference>
<organism evidence="10 11">
    <name type="scientific">Cocleimonas flava</name>
    <dbReference type="NCBI Taxonomy" id="634765"/>
    <lineage>
        <taxon>Bacteria</taxon>
        <taxon>Pseudomonadati</taxon>
        <taxon>Pseudomonadota</taxon>
        <taxon>Gammaproteobacteria</taxon>
        <taxon>Thiotrichales</taxon>
        <taxon>Thiotrichaceae</taxon>
        <taxon>Cocleimonas</taxon>
    </lineage>
</organism>
<dbReference type="NCBIfam" id="TIGR00525">
    <property type="entry name" value="folB"/>
    <property type="match status" value="1"/>
</dbReference>
<comment type="caution">
    <text evidence="10">The sequence shown here is derived from an EMBL/GenBank/DDBJ whole genome shotgun (WGS) entry which is preliminary data.</text>
</comment>
<name>A0A4R1ETU7_9GAMM</name>
<keyword evidence="11" id="KW-1185">Reference proteome</keyword>
<dbReference type="Pfam" id="PF02152">
    <property type="entry name" value="FolB"/>
    <property type="match status" value="1"/>
</dbReference>
<comment type="function">
    <text evidence="8">Catalyzes the conversion of 7,8-dihydroneopterin to 6-hydroxymethyl-7,8-dihydropterin.</text>
</comment>
<evidence type="ECO:0000256" key="1">
    <source>
        <dbReference type="ARBA" id="ARBA00000693"/>
    </source>
</evidence>
<dbReference type="InterPro" id="IPR043133">
    <property type="entry name" value="GTP-CH-I_C/QueF"/>
</dbReference>
<reference evidence="10 11" key="1">
    <citation type="submission" date="2019-03" db="EMBL/GenBank/DDBJ databases">
        <title>Genomic Encyclopedia of Type Strains, Phase IV (KMG-IV): sequencing the most valuable type-strain genomes for metagenomic binning, comparative biology and taxonomic classification.</title>
        <authorList>
            <person name="Goeker M."/>
        </authorList>
    </citation>
    <scope>NUCLEOTIDE SEQUENCE [LARGE SCALE GENOMIC DNA]</scope>
    <source>
        <strain evidence="10 11">DSM 24830</strain>
    </source>
</reference>
<dbReference type="AlphaFoldDB" id="A0A4R1ETU7"/>
<comment type="catalytic activity">
    <reaction evidence="1">
        <text>7,8-dihydroneopterin = 7,8-dihydromonapterin</text>
        <dbReference type="Rhea" id="RHEA:45328"/>
        <dbReference type="ChEBI" id="CHEBI:17001"/>
        <dbReference type="ChEBI" id="CHEBI:71175"/>
        <dbReference type="EC" id="5.1.99.8"/>
    </reaction>
</comment>
<dbReference type="FunFam" id="3.30.1130.10:FF:000002">
    <property type="entry name" value="7,8-dihydroneopterin aldolase"/>
    <property type="match status" value="1"/>
</dbReference>
<dbReference type="GO" id="GO:0005737">
    <property type="term" value="C:cytoplasm"/>
    <property type="evidence" value="ECO:0007669"/>
    <property type="project" value="TreeGrafter"/>
</dbReference>
<gene>
    <name evidence="10" type="ORF">EV695_3041</name>
</gene>